<dbReference type="RefSeq" id="WP_276663138.1">
    <property type="nucleotide sequence ID" value="NZ_SSFD01000416.1"/>
</dbReference>
<dbReference type="EMBL" id="SSFD01000416">
    <property type="protein sequence ID" value="TXH77596.1"/>
    <property type="molecule type" value="Genomic_DNA"/>
</dbReference>
<feature type="transmembrane region" description="Helical" evidence="2">
    <location>
        <begin position="49"/>
        <end position="68"/>
    </location>
</feature>
<protein>
    <submittedName>
        <fullName evidence="3">Uncharacterized protein</fullName>
    </submittedName>
</protein>
<keyword evidence="2" id="KW-0472">Membrane</keyword>
<keyword evidence="2" id="KW-0812">Transmembrane</keyword>
<evidence type="ECO:0000313" key="3">
    <source>
        <dbReference type="EMBL" id="TXH77596.1"/>
    </source>
</evidence>
<organism evidence="3 4">
    <name type="scientific">Thauera aminoaromatica</name>
    <dbReference type="NCBI Taxonomy" id="164330"/>
    <lineage>
        <taxon>Bacteria</taxon>
        <taxon>Pseudomonadati</taxon>
        <taxon>Pseudomonadota</taxon>
        <taxon>Betaproteobacteria</taxon>
        <taxon>Rhodocyclales</taxon>
        <taxon>Zoogloeaceae</taxon>
        <taxon>Thauera</taxon>
    </lineage>
</organism>
<sequence length="139" mass="14720">MTIPSEVIERVAIWDAAAIKYMAIGFGLLALSILSSASVTVFTEQLSKVSIKVLSFVAAASTALLASFNPIDLGYRFRDAWRELDSALLQYKANPEKFTADNVIQAVANGEGIIGGATRPSINGAESTPGSSKKANEPK</sequence>
<accession>A0A5C7S3Q0</accession>
<dbReference type="Proteomes" id="UP000321192">
    <property type="component" value="Unassembled WGS sequence"/>
</dbReference>
<name>A0A5C7S3Q0_THASP</name>
<feature type="compositionally biased region" description="Polar residues" evidence="1">
    <location>
        <begin position="120"/>
        <end position="133"/>
    </location>
</feature>
<dbReference type="AlphaFoldDB" id="A0A5C7S3Q0"/>
<feature type="region of interest" description="Disordered" evidence="1">
    <location>
        <begin position="118"/>
        <end position="139"/>
    </location>
</feature>
<comment type="caution">
    <text evidence="3">The sequence shown here is derived from an EMBL/GenBank/DDBJ whole genome shotgun (WGS) entry which is preliminary data.</text>
</comment>
<proteinExistence type="predicted"/>
<evidence type="ECO:0000256" key="1">
    <source>
        <dbReference type="SAM" id="MobiDB-lite"/>
    </source>
</evidence>
<gene>
    <name evidence="3" type="ORF">E6Q80_24485</name>
</gene>
<feature type="transmembrane region" description="Helical" evidence="2">
    <location>
        <begin position="21"/>
        <end position="43"/>
    </location>
</feature>
<keyword evidence="2" id="KW-1133">Transmembrane helix</keyword>
<evidence type="ECO:0000256" key="2">
    <source>
        <dbReference type="SAM" id="Phobius"/>
    </source>
</evidence>
<reference evidence="3 4" key="1">
    <citation type="submission" date="2018-09" db="EMBL/GenBank/DDBJ databases">
        <title>Metagenome Assembled Genomes from an Advanced Water Purification Facility.</title>
        <authorList>
            <person name="Stamps B.W."/>
            <person name="Spear J.R."/>
        </authorList>
    </citation>
    <scope>NUCLEOTIDE SEQUENCE [LARGE SCALE GENOMIC DNA]</scope>
    <source>
        <strain evidence="3">Bin_27_1</strain>
    </source>
</reference>
<evidence type="ECO:0000313" key="4">
    <source>
        <dbReference type="Proteomes" id="UP000321192"/>
    </source>
</evidence>